<feature type="domain" description="MULE transposase" evidence="4">
    <location>
        <begin position="670"/>
        <end position="765"/>
    </location>
</feature>
<evidence type="ECO:0000256" key="2">
    <source>
        <dbReference type="RuleBase" id="RU369070"/>
    </source>
</evidence>
<evidence type="ECO:0000313" key="6">
    <source>
        <dbReference type="EMBL" id="KAJ0207479.1"/>
    </source>
</evidence>
<proteinExistence type="inferred from homology"/>
<dbReference type="SUPFAM" id="SSF52096">
    <property type="entry name" value="ClpP/crotonase"/>
    <property type="match status" value="1"/>
</dbReference>
<name>A0A9R1VLG9_LACSA</name>
<keyword evidence="7" id="KW-1185">Reference proteome</keyword>
<comment type="function">
    <text evidence="2">Hydrolyzes 3-hydroxyisobutyryl-CoA (HIBYL-CoA), a saline catabolite. Has high activity toward isobutyryl-CoA. Could be an isobutyryl-CoA dehydrogenase that functions in valine catabolism.</text>
</comment>
<gene>
    <name evidence="6" type="ORF">LSAT_V11C500247190</name>
</gene>
<feature type="region of interest" description="Disordered" evidence="3">
    <location>
        <begin position="1022"/>
        <end position="1041"/>
    </location>
</feature>
<feature type="domain" description="Enoyl-CoA hydratase/isomerase" evidence="5">
    <location>
        <begin position="51"/>
        <end position="379"/>
    </location>
</feature>
<dbReference type="InterPro" id="IPR029045">
    <property type="entry name" value="ClpP/crotonase-like_dom_sf"/>
</dbReference>
<dbReference type="GO" id="GO:0006574">
    <property type="term" value="P:L-valine catabolic process"/>
    <property type="evidence" value="ECO:0000318"/>
    <property type="project" value="GO_Central"/>
</dbReference>
<dbReference type="PANTHER" id="PTHR43176:SF14">
    <property type="entry name" value="SMALL RIBOSOMAL SUBUNIT PROTEIN MS47"/>
    <property type="match status" value="1"/>
</dbReference>
<sequence length="1255" mass="144582">MARFKSLSALRRSFQRQSHSCYSTISAQRDNYPQHHRFEEDVLVEGRAFSRAAILNRPSQLNAITTSMAGRLQRLYESWEDNSQIGFVMMKGSGRAFCSGADMVTIYRLLQEGNVTECKELFRTLYQFIYLLGTYLKPNLAILDGITMGGGAGIAVPGMFRIATDKTVFATPEVQMGFHPDAGASFYLSRLPGEFLALTGEKLNGAELVACGIATHYSLSGKLAWIEERLGQLMTDDPSVISDSLAQYGDLVYVDKTSVLHKIERIDKYFCHDTVEEIVDALKEAESHDELCSTALKKLKEASPLSLKITLQSIREGRFQPLDQCLGREYRTSLHCISKQVSGDFSEGIRARLVDKDFAPKWDIPNLEAVTKDMVDSYFAPLPTSEPELNLPTALREPYMSFSSHTLPEIVFQSRAFFKFFIKLKTLKNSGHTPRSTSLKFWKEWMGDTYYERDDIHPMETNEVDENNSFNESNYFFDDTSPFEMDIHPMDTNETDENESLNESRYFFDDTSPFKTNKVFNFRQELMDWVQNMANTLGYVIVIKNSKRNFNVVFQCDRGEGHPYPRRLTEYECRIVEDLLKKNVKPKDILSALKNLNPKNVSTLKTIYNADEKLRRREREGKTQMQGVMEFLDQNGYVYYSRANVLTNKLEDLCFAHPRSLEIWRAFPHVLLMDATYKTNKYGMPLLEIVGVTPTNMTFSIAFVYMHEEKQSNYVWALDCLKSVMEGCMLPRVIVIDREMALMNAYTIIFPNAKGLLCRWHINNNIMKKCKSCWDVLYTSWTRLVNSETKEAYNKNLAQVEKTTNNYPDAFSYLNKTWLTPHKEKFVSAWTDKFLNFGNHTTNRAESQHAKLKRYVETSQSDIAKSLKRIADVVESQYTGIKASLAHNKIFIVHRYYEIPHLKPLCRFVSIYALDIIFKEYERSKEFGFVYENCGCQVRTSYGLPCAHEQAIFVKKGHCVPLHSVDKFWKKLDLLECKLLEDDNLGCAVEVNMFNAHYEKQSRHVKLSLARKLLNLITPSTTSVSEPATHKNTRGRPSLKKKLFKKTHIDLNHDPPTQHPPPQDQPTQAPPTQYPSRRSISTYTPDYMQSNLFDLNQESDRHSTYSFREPPMFNSTFNQEQSMHSSYFNQEQVMYNSDPLMNEIPYEFHPYVTNIQNVRGDGMNSPSTCFPLWLGPQDISTHRVVVIALVRGDHYVKVDLHGAYPMPTILPLWRHNRSSRSAGWETVYAARLNSYISPFATHNNCNNSTVIIYDN</sequence>
<dbReference type="PANTHER" id="PTHR43176">
    <property type="entry name" value="3-HYDROXYISOBUTYRYL-COA HYDROLASE-RELATED"/>
    <property type="match status" value="1"/>
</dbReference>
<dbReference type="CDD" id="cd06558">
    <property type="entry name" value="crotonase-like"/>
    <property type="match status" value="1"/>
</dbReference>
<organism evidence="6 7">
    <name type="scientific">Lactuca sativa</name>
    <name type="common">Garden lettuce</name>
    <dbReference type="NCBI Taxonomy" id="4236"/>
    <lineage>
        <taxon>Eukaryota</taxon>
        <taxon>Viridiplantae</taxon>
        <taxon>Streptophyta</taxon>
        <taxon>Embryophyta</taxon>
        <taxon>Tracheophyta</taxon>
        <taxon>Spermatophyta</taxon>
        <taxon>Magnoliopsida</taxon>
        <taxon>eudicotyledons</taxon>
        <taxon>Gunneridae</taxon>
        <taxon>Pentapetalae</taxon>
        <taxon>asterids</taxon>
        <taxon>campanulids</taxon>
        <taxon>Asterales</taxon>
        <taxon>Asteraceae</taxon>
        <taxon>Cichorioideae</taxon>
        <taxon>Cichorieae</taxon>
        <taxon>Lactucinae</taxon>
        <taxon>Lactuca</taxon>
    </lineage>
</organism>
<evidence type="ECO:0000256" key="3">
    <source>
        <dbReference type="SAM" id="MobiDB-lite"/>
    </source>
</evidence>
<reference evidence="6 7" key="1">
    <citation type="journal article" date="2017" name="Nat. Commun.">
        <title>Genome assembly with in vitro proximity ligation data and whole-genome triplication in lettuce.</title>
        <authorList>
            <person name="Reyes-Chin-Wo S."/>
            <person name="Wang Z."/>
            <person name="Yang X."/>
            <person name="Kozik A."/>
            <person name="Arikit S."/>
            <person name="Song C."/>
            <person name="Xia L."/>
            <person name="Froenicke L."/>
            <person name="Lavelle D.O."/>
            <person name="Truco M.J."/>
            <person name="Xia R."/>
            <person name="Zhu S."/>
            <person name="Xu C."/>
            <person name="Xu H."/>
            <person name="Xu X."/>
            <person name="Cox K."/>
            <person name="Korf I."/>
            <person name="Meyers B.C."/>
            <person name="Michelmore R.W."/>
        </authorList>
    </citation>
    <scope>NUCLEOTIDE SEQUENCE [LARGE SCALE GENOMIC DNA]</scope>
    <source>
        <strain evidence="7">cv. Salinas</strain>
        <tissue evidence="6">Seedlings</tissue>
    </source>
</reference>
<dbReference type="Gene3D" id="3.90.226.10">
    <property type="entry name" value="2-enoyl-CoA Hydratase, Chain A, domain 1"/>
    <property type="match status" value="1"/>
</dbReference>
<dbReference type="EMBL" id="NBSK02000005">
    <property type="protein sequence ID" value="KAJ0207479.1"/>
    <property type="molecule type" value="Genomic_DNA"/>
</dbReference>
<dbReference type="InterPro" id="IPR045004">
    <property type="entry name" value="ECH_dom"/>
</dbReference>
<comment type="pathway">
    <text evidence="2">Amino-acid degradation; L-valine degradation.</text>
</comment>
<comment type="catalytic activity">
    <reaction evidence="2">
        <text>3-hydroxy-2-methylpropanoyl-CoA + H2O = 3-hydroxy-2-methylpropanoate + CoA + H(+)</text>
        <dbReference type="Rhea" id="RHEA:20888"/>
        <dbReference type="ChEBI" id="CHEBI:11805"/>
        <dbReference type="ChEBI" id="CHEBI:15377"/>
        <dbReference type="ChEBI" id="CHEBI:15378"/>
        <dbReference type="ChEBI" id="CHEBI:57287"/>
        <dbReference type="ChEBI" id="CHEBI:57340"/>
        <dbReference type="EC" id="3.1.2.4"/>
    </reaction>
</comment>
<dbReference type="InterPro" id="IPR018289">
    <property type="entry name" value="MULE_transposase_dom"/>
</dbReference>
<comment type="similarity">
    <text evidence="2">Belongs to the enoyl-CoA hydratase/isomerase family.</text>
</comment>
<evidence type="ECO:0000313" key="7">
    <source>
        <dbReference type="Proteomes" id="UP000235145"/>
    </source>
</evidence>
<evidence type="ECO:0000259" key="5">
    <source>
        <dbReference type="Pfam" id="PF16113"/>
    </source>
</evidence>
<dbReference type="Proteomes" id="UP000235145">
    <property type="component" value="Unassembled WGS sequence"/>
</dbReference>
<feature type="region of interest" description="Disordered" evidence="3">
    <location>
        <begin position="1050"/>
        <end position="1081"/>
    </location>
</feature>
<feature type="compositionally biased region" description="Basic residues" evidence="3">
    <location>
        <begin position="1031"/>
        <end position="1041"/>
    </location>
</feature>
<dbReference type="GO" id="GO:0003860">
    <property type="term" value="F:3-hydroxyisobutyryl-CoA hydrolase activity"/>
    <property type="evidence" value="ECO:0000318"/>
    <property type="project" value="GO_Central"/>
</dbReference>
<dbReference type="Pfam" id="PF10551">
    <property type="entry name" value="MULE"/>
    <property type="match status" value="1"/>
</dbReference>
<accession>A0A9R1VLG9</accession>
<evidence type="ECO:0000256" key="1">
    <source>
        <dbReference type="ARBA" id="ARBA00022801"/>
    </source>
</evidence>
<dbReference type="FunFam" id="3.90.226.10:FF:000027">
    <property type="entry name" value="Probable 3-hydroxyisobutyryl-CoA hydrolase 2"/>
    <property type="match status" value="1"/>
</dbReference>
<evidence type="ECO:0000259" key="4">
    <source>
        <dbReference type="Pfam" id="PF10551"/>
    </source>
</evidence>
<dbReference type="Pfam" id="PF16113">
    <property type="entry name" value="ECH_2"/>
    <property type="match status" value="1"/>
</dbReference>
<dbReference type="EC" id="3.1.2.4" evidence="2"/>
<dbReference type="InterPro" id="IPR032259">
    <property type="entry name" value="HIBYL-CoA-H"/>
</dbReference>
<keyword evidence="1 2" id="KW-0378">Hydrolase</keyword>
<dbReference type="AlphaFoldDB" id="A0A9R1VLG9"/>
<feature type="compositionally biased region" description="Pro residues" evidence="3">
    <location>
        <begin position="1057"/>
        <end position="1073"/>
    </location>
</feature>
<comment type="caution">
    <text evidence="6">The sequence shown here is derived from an EMBL/GenBank/DDBJ whole genome shotgun (WGS) entry which is preliminary data.</text>
</comment>
<dbReference type="NCBIfam" id="NF004127">
    <property type="entry name" value="PRK05617.1"/>
    <property type="match status" value="1"/>
</dbReference>
<protein>
    <recommendedName>
        <fullName evidence="2">3-hydroxyisobutyryl-CoA hydrolase</fullName>
        <shortName evidence="2">HIB-CoA hydrolase</shortName>
        <shortName evidence="2">HIBYL-CoA-H</shortName>
        <ecNumber evidence="2">3.1.2.4</ecNumber>
    </recommendedName>
    <alternativeName>
        <fullName evidence="2">3-hydroxyisobutyryl-coenzyme A hydrolase</fullName>
    </alternativeName>
</protein>